<feature type="compositionally biased region" description="Acidic residues" evidence="4">
    <location>
        <begin position="214"/>
        <end position="231"/>
    </location>
</feature>
<feature type="non-terminal residue" evidence="6">
    <location>
        <position position="1"/>
    </location>
</feature>
<proteinExistence type="predicted"/>
<sequence length="265" mass="29339">YLCKRIEELHKKKSSGSLLPLKIFIFSQFEPIRKTITDRLNRYFGVPSIAEFWGRDKDLELKRFAESDRCFILIANREATDGLDLSFVSHIFLMDEIYDASVKTQVVARAYRMGAKQSVEVETLIAKGSVEETRFEQEKATEEVMKKVAVLRREGKKIGKEENDAMKNATLHSLLSRLEFINPATYATPPVEAAGGGAGGGGLTGVKRSLQVVQEEDEEDDDEEEEGEGGEEGMMPVESKKVRMAADGNGMSIDVGRAPEGGGLL</sequence>
<evidence type="ECO:0000256" key="4">
    <source>
        <dbReference type="SAM" id="MobiDB-lite"/>
    </source>
</evidence>
<organism evidence="6 7">
    <name type="scientific">Tetraparma gracilis</name>
    <dbReference type="NCBI Taxonomy" id="2962635"/>
    <lineage>
        <taxon>Eukaryota</taxon>
        <taxon>Sar</taxon>
        <taxon>Stramenopiles</taxon>
        <taxon>Ochrophyta</taxon>
        <taxon>Bolidophyceae</taxon>
        <taxon>Parmales</taxon>
        <taxon>Triparmaceae</taxon>
        <taxon>Tetraparma</taxon>
    </lineage>
</organism>
<dbReference type="InterPro" id="IPR050628">
    <property type="entry name" value="SNF2_RAD54_helicase_TF"/>
</dbReference>
<dbReference type="InterPro" id="IPR027417">
    <property type="entry name" value="P-loop_NTPase"/>
</dbReference>
<feature type="region of interest" description="Disordered" evidence="4">
    <location>
        <begin position="212"/>
        <end position="265"/>
    </location>
</feature>
<reference evidence="6 7" key="1">
    <citation type="journal article" date="2023" name="Commun. Biol.">
        <title>Genome analysis of Parmales, the sister group of diatoms, reveals the evolutionary specialization of diatoms from phago-mixotrophs to photoautotrophs.</title>
        <authorList>
            <person name="Ban H."/>
            <person name="Sato S."/>
            <person name="Yoshikawa S."/>
            <person name="Yamada K."/>
            <person name="Nakamura Y."/>
            <person name="Ichinomiya M."/>
            <person name="Sato N."/>
            <person name="Blanc-Mathieu R."/>
            <person name="Endo H."/>
            <person name="Kuwata A."/>
            <person name="Ogata H."/>
        </authorList>
    </citation>
    <scope>NUCLEOTIDE SEQUENCE [LARGE SCALE GENOMIC DNA]</scope>
</reference>
<protein>
    <recommendedName>
        <fullName evidence="5">Helicase C-terminal domain-containing protein</fullName>
    </recommendedName>
</protein>
<keyword evidence="1" id="KW-0547">Nucleotide-binding</keyword>
<keyword evidence="2" id="KW-0378">Hydrolase</keyword>
<accession>A0ABQ6N444</accession>
<evidence type="ECO:0000256" key="1">
    <source>
        <dbReference type="ARBA" id="ARBA00022741"/>
    </source>
</evidence>
<gene>
    <name evidence="6" type="ORF">TeGR_g4948</name>
</gene>
<dbReference type="InterPro" id="IPR001650">
    <property type="entry name" value="Helicase_C-like"/>
</dbReference>
<keyword evidence="3" id="KW-0067">ATP-binding</keyword>
<comment type="caution">
    <text evidence="6">The sequence shown here is derived from an EMBL/GenBank/DDBJ whole genome shotgun (WGS) entry which is preliminary data.</text>
</comment>
<evidence type="ECO:0000256" key="3">
    <source>
        <dbReference type="ARBA" id="ARBA00022840"/>
    </source>
</evidence>
<name>A0ABQ6N444_9STRA</name>
<dbReference type="SUPFAM" id="SSF52540">
    <property type="entry name" value="P-loop containing nucleoside triphosphate hydrolases"/>
    <property type="match status" value="1"/>
</dbReference>
<evidence type="ECO:0000256" key="2">
    <source>
        <dbReference type="ARBA" id="ARBA00022801"/>
    </source>
</evidence>
<evidence type="ECO:0000313" key="6">
    <source>
        <dbReference type="EMBL" id="GMI40247.1"/>
    </source>
</evidence>
<evidence type="ECO:0000313" key="7">
    <source>
        <dbReference type="Proteomes" id="UP001165060"/>
    </source>
</evidence>
<keyword evidence="7" id="KW-1185">Reference proteome</keyword>
<dbReference type="PANTHER" id="PTHR45626:SF14">
    <property type="entry name" value="ATP-DEPENDENT DNA HELICASE (EUROFUNG)"/>
    <property type="match status" value="1"/>
</dbReference>
<dbReference type="Gene3D" id="3.40.50.300">
    <property type="entry name" value="P-loop containing nucleotide triphosphate hydrolases"/>
    <property type="match status" value="1"/>
</dbReference>
<dbReference type="Proteomes" id="UP001165060">
    <property type="component" value="Unassembled WGS sequence"/>
</dbReference>
<dbReference type="PANTHER" id="PTHR45626">
    <property type="entry name" value="TRANSCRIPTION TERMINATION FACTOR 2-RELATED"/>
    <property type="match status" value="1"/>
</dbReference>
<evidence type="ECO:0000259" key="5">
    <source>
        <dbReference type="PROSITE" id="PS51194"/>
    </source>
</evidence>
<dbReference type="EMBL" id="BRYB01002137">
    <property type="protein sequence ID" value="GMI40247.1"/>
    <property type="molecule type" value="Genomic_DNA"/>
</dbReference>
<dbReference type="PROSITE" id="PS51194">
    <property type="entry name" value="HELICASE_CTER"/>
    <property type="match status" value="1"/>
</dbReference>
<feature type="domain" description="Helicase C-terminal" evidence="5">
    <location>
        <begin position="1"/>
        <end position="159"/>
    </location>
</feature>